<keyword evidence="10 15" id="KW-0547">Nucleotide-binding</keyword>
<dbReference type="EC" id="3.6.1.31" evidence="15"/>
<keyword evidence="18" id="KW-1185">Reference proteome</keyword>
<dbReference type="InterPro" id="IPR026660">
    <property type="entry name" value="PRA-CH"/>
</dbReference>
<dbReference type="InterPro" id="IPR008179">
    <property type="entry name" value="HisE"/>
</dbReference>
<dbReference type="Gene3D" id="1.10.287.1080">
    <property type="entry name" value="MazG-like"/>
    <property type="match status" value="1"/>
</dbReference>
<evidence type="ECO:0000259" key="16">
    <source>
        <dbReference type="Pfam" id="PF01502"/>
    </source>
</evidence>
<dbReference type="NCBIfam" id="TIGR03188">
    <property type="entry name" value="histidine_hisI"/>
    <property type="match status" value="1"/>
</dbReference>
<evidence type="ECO:0000256" key="1">
    <source>
        <dbReference type="ARBA" id="ARBA00000024"/>
    </source>
</evidence>
<dbReference type="Gene3D" id="3.10.20.810">
    <property type="entry name" value="Phosphoribosyl-AMP cyclohydrolase"/>
    <property type="match status" value="1"/>
</dbReference>
<comment type="pathway">
    <text evidence="4 15">Amino-acid biosynthesis; L-histidine biosynthesis; L-histidine from 5-phospho-alpha-D-ribose 1-diphosphate: step 3/9.</text>
</comment>
<reference evidence="17 18" key="1">
    <citation type="journal article" date="2023" name="PLoS ONE">
        <title>Genome-based metabolic and phylogenomic analysis of three Terrisporobacter species.</title>
        <authorList>
            <person name="Boer T."/>
            <person name="Bengelsdorf F.R."/>
            <person name="Bomeke M."/>
            <person name="Daniel R."/>
            <person name="Poehlein A."/>
        </authorList>
    </citation>
    <scope>NUCLEOTIDE SEQUENCE [LARGE SCALE GENOMIC DNA]</scope>
    <source>
        <strain evidence="17 18">DSM 1288</strain>
    </source>
</reference>
<comment type="pathway">
    <text evidence="5 15">Amino-acid biosynthesis; L-histidine biosynthesis; L-histidine from 5-phospho-alpha-D-ribose 1-diphosphate: step 2/9.</text>
</comment>
<evidence type="ECO:0000256" key="13">
    <source>
        <dbReference type="ARBA" id="ARBA00023102"/>
    </source>
</evidence>
<keyword evidence="14 15" id="KW-0511">Multifunctional enzyme</keyword>
<dbReference type="SUPFAM" id="SSF141734">
    <property type="entry name" value="HisI-like"/>
    <property type="match status" value="1"/>
</dbReference>
<dbReference type="HAMAP" id="MF_01021">
    <property type="entry name" value="HisI"/>
    <property type="match status" value="1"/>
</dbReference>
<sequence>MRDNLIEKNIKKEIDLDFINTLKFDEKGLIPVVVQDVHTKEVLMLAYMNKESMKKTLTDKKATYFSRSREKLWTKGETSENTQQVVGFYYDCDKDTILLIVKQKGVACHTGNYSCFFNEIFCDKEVSKTELLQRLYKLIEDRKNNPKEGSYTNYLFDKGLDKILKKVGEESAEVIIGAKNENKNEMIYEISDLAYHVLVLMVNSNITIEDIKNELSGRNH</sequence>
<dbReference type="SUPFAM" id="SSF101386">
    <property type="entry name" value="all-alpha NTP pyrophosphatases"/>
    <property type="match status" value="1"/>
</dbReference>
<dbReference type="PANTHER" id="PTHR42945:SF9">
    <property type="entry name" value="HISTIDINE BIOSYNTHESIS BIFUNCTIONAL PROTEIN HISIE"/>
    <property type="match status" value="1"/>
</dbReference>
<feature type="region of interest" description="Phosphoribosyl-AMP cyclohydrolase" evidence="15">
    <location>
        <begin position="1"/>
        <end position="131"/>
    </location>
</feature>
<dbReference type="InterPro" id="IPR021130">
    <property type="entry name" value="PRib-ATP_PPHydrolase-like"/>
</dbReference>
<name>A0ABZ2EUN6_9FIRM</name>
<comment type="similarity">
    <text evidence="6 15">In the C-terminal section; belongs to the PRA-PH family.</text>
</comment>
<evidence type="ECO:0000256" key="8">
    <source>
        <dbReference type="ARBA" id="ARBA00022490"/>
    </source>
</evidence>
<dbReference type="Pfam" id="PF01503">
    <property type="entry name" value="PRA-PH"/>
    <property type="match status" value="1"/>
</dbReference>
<dbReference type="RefSeq" id="WP_018591157.1">
    <property type="nucleotide sequence ID" value="NZ_CP117523.1"/>
</dbReference>
<keyword evidence="12 15" id="KW-0067">ATP-binding</keyword>
<dbReference type="HAMAP" id="MF_01019">
    <property type="entry name" value="HisIE"/>
    <property type="match status" value="1"/>
</dbReference>
<dbReference type="Proteomes" id="UP001348492">
    <property type="component" value="Chromosome"/>
</dbReference>
<protein>
    <recommendedName>
        <fullName evidence="15">Histidine biosynthesis bifunctional protein HisIE</fullName>
    </recommendedName>
    <domain>
        <recommendedName>
            <fullName evidence="15">Phosphoribosyl-AMP cyclohydrolase</fullName>
            <shortName evidence="15">PRA-CH</shortName>
            <ecNumber evidence="15">3.5.4.19</ecNumber>
        </recommendedName>
    </domain>
    <domain>
        <recommendedName>
            <fullName evidence="15">Phosphoribosyl-ATP pyrophosphatase</fullName>
            <shortName evidence="15">PRA-PH</shortName>
            <ecNumber evidence="15">3.6.1.31</ecNumber>
        </recommendedName>
    </domain>
</protein>
<feature type="region of interest" description="Phosphoribosyl-ATP pyrophosphohydrolase" evidence="15">
    <location>
        <begin position="132"/>
        <end position="220"/>
    </location>
</feature>
<gene>
    <name evidence="15 17" type="primary">hisI</name>
    <name evidence="15" type="synonym">hisIE</name>
    <name evidence="17" type="ORF">TEGL_18250</name>
</gene>
<comment type="catalytic activity">
    <reaction evidence="2 15">
        <text>1-(5-phospho-beta-D-ribosyl)-ATP + H2O = 1-(5-phospho-beta-D-ribosyl)-5'-AMP + diphosphate + H(+)</text>
        <dbReference type="Rhea" id="RHEA:22828"/>
        <dbReference type="ChEBI" id="CHEBI:15377"/>
        <dbReference type="ChEBI" id="CHEBI:15378"/>
        <dbReference type="ChEBI" id="CHEBI:33019"/>
        <dbReference type="ChEBI" id="CHEBI:59457"/>
        <dbReference type="ChEBI" id="CHEBI:73183"/>
        <dbReference type="EC" id="3.6.1.31"/>
    </reaction>
</comment>
<dbReference type="InterPro" id="IPR002496">
    <property type="entry name" value="PRib_AMP_CycHydrolase_dom"/>
</dbReference>
<dbReference type="InterPro" id="IPR038019">
    <property type="entry name" value="PRib_AMP_CycHydrolase_sf"/>
</dbReference>
<keyword evidence="8 15" id="KW-0963">Cytoplasm</keyword>
<evidence type="ECO:0000256" key="3">
    <source>
        <dbReference type="ARBA" id="ARBA00004496"/>
    </source>
</evidence>
<organism evidence="17 18">
    <name type="scientific">Terrisporobacter glycolicus ATCC 14880 = DSM 1288</name>
    <dbReference type="NCBI Taxonomy" id="1121315"/>
    <lineage>
        <taxon>Bacteria</taxon>
        <taxon>Bacillati</taxon>
        <taxon>Bacillota</taxon>
        <taxon>Clostridia</taxon>
        <taxon>Peptostreptococcales</taxon>
        <taxon>Peptostreptococcaceae</taxon>
        <taxon>Terrisporobacter</taxon>
    </lineage>
</organism>
<dbReference type="HAMAP" id="MF_01020">
    <property type="entry name" value="HisE"/>
    <property type="match status" value="1"/>
</dbReference>
<evidence type="ECO:0000313" key="17">
    <source>
        <dbReference type="EMBL" id="WWD83415.1"/>
    </source>
</evidence>
<dbReference type="Pfam" id="PF01502">
    <property type="entry name" value="PRA-CH"/>
    <property type="match status" value="1"/>
</dbReference>
<evidence type="ECO:0000256" key="11">
    <source>
        <dbReference type="ARBA" id="ARBA00022801"/>
    </source>
</evidence>
<dbReference type="EC" id="3.5.4.19" evidence="15"/>
<dbReference type="PANTHER" id="PTHR42945">
    <property type="entry name" value="HISTIDINE BIOSYNTHESIS BIFUNCTIONAL PROTEIN"/>
    <property type="match status" value="1"/>
</dbReference>
<dbReference type="CDD" id="cd11534">
    <property type="entry name" value="NTP-PPase_HisIE_like"/>
    <property type="match status" value="1"/>
</dbReference>
<comment type="catalytic activity">
    <reaction evidence="1 15">
        <text>1-(5-phospho-beta-D-ribosyl)-5'-AMP + H2O = 1-(5-phospho-beta-D-ribosyl)-5-[(5-phospho-beta-D-ribosylamino)methylideneamino]imidazole-4-carboxamide</text>
        <dbReference type="Rhea" id="RHEA:20049"/>
        <dbReference type="ChEBI" id="CHEBI:15377"/>
        <dbReference type="ChEBI" id="CHEBI:58435"/>
        <dbReference type="ChEBI" id="CHEBI:59457"/>
        <dbReference type="EC" id="3.5.4.19"/>
    </reaction>
</comment>
<dbReference type="EMBL" id="CP117523">
    <property type="protein sequence ID" value="WWD83415.1"/>
    <property type="molecule type" value="Genomic_DNA"/>
</dbReference>
<evidence type="ECO:0000256" key="12">
    <source>
        <dbReference type="ARBA" id="ARBA00022840"/>
    </source>
</evidence>
<accession>A0ABZ2EUN6</accession>
<evidence type="ECO:0000256" key="14">
    <source>
        <dbReference type="ARBA" id="ARBA00023268"/>
    </source>
</evidence>
<comment type="subcellular location">
    <subcellularLocation>
        <location evidence="3 15">Cytoplasm</location>
    </subcellularLocation>
</comment>
<dbReference type="GO" id="GO:0004635">
    <property type="term" value="F:phosphoribosyl-AMP cyclohydrolase activity"/>
    <property type="evidence" value="ECO:0007669"/>
    <property type="project" value="UniProtKB-EC"/>
</dbReference>
<proteinExistence type="inferred from homology"/>
<evidence type="ECO:0000256" key="9">
    <source>
        <dbReference type="ARBA" id="ARBA00022605"/>
    </source>
</evidence>
<evidence type="ECO:0000256" key="6">
    <source>
        <dbReference type="ARBA" id="ARBA00007731"/>
    </source>
</evidence>
<evidence type="ECO:0000256" key="15">
    <source>
        <dbReference type="HAMAP-Rule" id="MF_01019"/>
    </source>
</evidence>
<evidence type="ECO:0000313" key="18">
    <source>
        <dbReference type="Proteomes" id="UP001348492"/>
    </source>
</evidence>
<evidence type="ECO:0000256" key="7">
    <source>
        <dbReference type="ARBA" id="ARBA00008299"/>
    </source>
</evidence>
<evidence type="ECO:0000256" key="10">
    <source>
        <dbReference type="ARBA" id="ARBA00022741"/>
    </source>
</evidence>
<feature type="domain" description="Phosphoribosyl-AMP cyclohydrolase" evidence="16">
    <location>
        <begin position="44"/>
        <end position="117"/>
    </location>
</feature>
<comment type="similarity">
    <text evidence="7 15">In the N-terminal section; belongs to the PRA-CH family.</text>
</comment>
<keyword evidence="11 15" id="KW-0378">Hydrolase</keyword>
<evidence type="ECO:0000256" key="2">
    <source>
        <dbReference type="ARBA" id="ARBA00001460"/>
    </source>
</evidence>
<keyword evidence="9 15" id="KW-0028">Amino-acid biosynthesis</keyword>
<dbReference type="NCBIfam" id="NF000768">
    <property type="entry name" value="PRK00051.1"/>
    <property type="match status" value="1"/>
</dbReference>
<evidence type="ECO:0000256" key="4">
    <source>
        <dbReference type="ARBA" id="ARBA00005169"/>
    </source>
</evidence>
<keyword evidence="13 15" id="KW-0368">Histidine biosynthesis</keyword>
<evidence type="ECO:0000256" key="5">
    <source>
        <dbReference type="ARBA" id="ARBA00005204"/>
    </source>
</evidence>
<dbReference type="InterPro" id="IPR023019">
    <property type="entry name" value="His_synth_HisIE"/>
</dbReference>
<dbReference type="NCBIfam" id="NF002747">
    <property type="entry name" value="PRK02759.1"/>
    <property type="match status" value="1"/>
</dbReference>